<sequence>MSAEIPNVDEVMSIADPGEKNRENHLWGDRLMVGLSNVVAWLFPLLMVGIVTQVFIRKAGYNQAWLDDAQWWMYGFAMLCGFGYAITTESHVRVDILHQSYSPRKKSRIEVLAHGWLLLPFLALMTDILLHYAFASIKAGEGSDSPNGLHMLYLLKSSLPILFMAAIVASWSAMVRHLKVLRRATLLGMIIGAFPFVWFVVQRLVHYSLWWFYRLTNSELNPRRITREPVFDYTVMIALALTLLLLLVAFLRSRSAQKD</sequence>
<proteinExistence type="inferred from homology"/>
<keyword evidence="3" id="KW-1003">Cell membrane</keyword>
<evidence type="ECO:0000256" key="1">
    <source>
        <dbReference type="ARBA" id="ARBA00004651"/>
    </source>
</evidence>
<feature type="transmembrane region" description="Helical" evidence="7">
    <location>
        <begin position="186"/>
        <end position="213"/>
    </location>
</feature>
<feature type="transmembrane region" description="Helical" evidence="7">
    <location>
        <begin position="71"/>
        <end position="90"/>
    </location>
</feature>
<comment type="caution">
    <text evidence="7">Lacks conserved residue(s) required for the propagation of feature annotation.</text>
</comment>
<keyword evidence="4 7" id="KW-0812">Transmembrane</keyword>
<protein>
    <recommendedName>
        <fullName evidence="7">TRAP transporter small permease protein</fullName>
    </recommendedName>
</protein>
<evidence type="ECO:0000313" key="9">
    <source>
        <dbReference type="EMBL" id="MEJ5219315.1"/>
    </source>
</evidence>
<keyword evidence="7" id="KW-0997">Cell inner membrane</keyword>
<dbReference type="RefSeq" id="WP_339404137.1">
    <property type="nucleotide sequence ID" value="NZ_JBBGAZ010000008.1"/>
</dbReference>
<dbReference type="InterPro" id="IPR055348">
    <property type="entry name" value="DctQ"/>
</dbReference>
<organism evidence="9 10">
    <name type="scientific">Cognatishimia coralii</name>
    <dbReference type="NCBI Taxonomy" id="3083254"/>
    <lineage>
        <taxon>Bacteria</taxon>
        <taxon>Pseudomonadati</taxon>
        <taxon>Pseudomonadota</taxon>
        <taxon>Alphaproteobacteria</taxon>
        <taxon>Rhodobacterales</taxon>
        <taxon>Paracoccaceae</taxon>
        <taxon>Cognatishimia</taxon>
    </lineage>
</organism>
<keyword evidence="2 7" id="KW-0813">Transport</keyword>
<evidence type="ECO:0000256" key="5">
    <source>
        <dbReference type="ARBA" id="ARBA00022989"/>
    </source>
</evidence>
<feature type="transmembrane region" description="Helical" evidence="7">
    <location>
        <begin position="111"/>
        <end position="134"/>
    </location>
</feature>
<evidence type="ECO:0000259" key="8">
    <source>
        <dbReference type="Pfam" id="PF04290"/>
    </source>
</evidence>
<keyword evidence="5 7" id="KW-1133">Transmembrane helix</keyword>
<feature type="transmembrane region" description="Helical" evidence="7">
    <location>
        <begin position="31"/>
        <end position="51"/>
    </location>
</feature>
<comment type="caution">
    <text evidence="9">The sequence shown here is derived from an EMBL/GenBank/DDBJ whole genome shotgun (WGS) entry which is preliminary data.</text>
</comment>
<feature type="transmembrane region" description="Helical" evidence="7">
    <location>
        <begin position="154"/>
        <end position="174"/>
    </location>
</feature>
<feature type="domain" description="Tripartite ATP-independent periplasmic transporters DctQ component" evidence="8">
    <location>
        <begin position="46"/>
        <end position="179"/>
    </location>
</feature>
<comment type="function">
    <text evidence="7">Part of the tripartite ATP-independent periplasmic (TRAP) transport system.</text>
</comment>
<keyword evidence="10" id="KW-1185">Reference proteome</keyword>
<comment type="subcellular location">
    <subcellularLocation>
        <location evidence="7">Cell inner membrane</location>
        <topology evidence="7">Multi-pass membrane protein</topology>
    </subcellularLocation>
    <subcellularLocation>
        <location evidence="1">Cell membrane</location>
        <topology evidence="1">Multi-pass membrane protein</topology>
    </subcellularLocation>
</comment>
<evidence type="ECO:0000256" key="6">
    <source>
        <dbReference type="ARBA" id="ARBA00023136"/>
    </source>
</evidence>
<reference evidence="9 10" key="1">
    <citation type="submission" date="2024-03" db="EMBL/GenBank/DDBJ databases">
        <title>Cognatishimia coralii sp. nov., a marine bacterium isolated from coral surrounding seawater.</title>
        <authorList>
            <person name="Liu X."/>
            <person name="Liu S."/>
            <person name="Sun H."/>
            <person name="Zhang Y."/>
        </authorList>
    </citation>
    <scope>NUCLEOTIDE SEQUENCE [LARGE SCALE GENOMIC DNA]</scope>
    <source>
        <strain evidence="9 10">D5M38</strain>
    </source>
</reference>
<feature type="transmembrane region" description="Helical" evidence="7">
    <location>
        <begin position="233"/>
        <end position="251"/>
    </location>
</feature>
<name>A0ABU8QIR6_9RHOB</name>
<dbReference type="Proteomes" id="UP001368270">
    <property type="component" value="Unassembled WGS sequence"/>
</dbReference>
<evidence type="ECO:0000256" key="3">
    <source>
        <dbReference type="ARBA" id="ARBA00022475"/>
    </source>
</evidence>
<comment type="similarity">
    <text evidence="7">Belongs to the TRAP transporter small permease family.</text>
</comment>
<accession>A0ABU8QIR6</accession>
<evidence type="ECO:0000313" key="10">
    <source>
        <dbReference type="Proteomes" id="UP001368270"/>
    </source>
</evidence>
<keyword evidence="6 7" id="KW-0472">Membrane</keyword>
<dbReference type="Pfam" id="PF04290">
    <property type="entry name" value="DctQ"/>
    <property type="match status" value="1"/>
</dbReference>
<comment type="subunit">
    <text evidence="7">The complex comprises the extracytoplasmic solute receptor protein and the two transmembrane proteins.</text>
</comment>
<gene>
    <name evidence="9" type="ORF">WG622_13745</name>
</gene>
<dbReference type="EMBL" id="JBBGAZ010000008">
    <property type="protein sequence ID" value="MEJ5219315.1"/>
    <property type="molecule type" value="Genomic_DNA"/>
</dbReference>
<evidence type="ECO:0000256" key="4">
    <source>
        <dbReference type="ARBA" id="ARBA00022692"/>
    </source>
</evidence>
<evidence type="ECO:0000256" key="2">
    <source>
        <dbReference type="ARBA" id="ARBA00022448"/>
    </source>
</evidence>
<evidence type="ECO:0000256" key="7">
    <source>
        <dbReference type="RuleBase" id="RU369079"/>
    </source>
</evidence>